<feature type="compositionally biased region" description="Basic and acidic residues" evidence="3">
    <location>
        <begin position="436"/>
        <end position="454"/>
    </location>
</feature>
<dbReference type="SMART" id="SM00487">
    <property type="entry name" value="DEXDc"/>
    <property type="match status" value="1"/>
</dbReference>
<dbReference type="InterPro" id="IPR038718">
    <property type="entry name" value="SNF2-like_sf"/>
</dbReference>
<dbReference type="GO" id="GO:0004386">
    <property type="term" value="F:helicase activity"/>
    <property type="evidence" value="ECO:0007669"/>
    <property type="project" value="UniProtKB-KW"/>
</dbReference>
<comment type="caution">
    <text evidence="6">The sequence shown here is derived from an EMBL/GenBank/DDBJ whole genome shotgun (WGS) entry which is preliminary data.</text>
</comment>
<evidence type="ECO:0000259" key="4">
    <source>
        <dbReference type="PROSITE" id="PS51192"/>
    </source>
</evidence>
<keyword evidence="2 6" id="KW-0347">Helicase</keyword>
<evidence type="ECO:0000259" key="5">
    <source>
        <dbReference type="PROSITE" id="PS51194"/>
    </source>
</evidence>
<dbReference type="RefSeq" id="WP_353110228.1">
    <property type="nucleotide sequence ID" value="NZ_APND01000002.1"/>
</dbReference>
<protein>
    <submittedName>
        <fullName evidence="6">DNA/RNA helicase</fullName>
    </submittedName>
</protein>
<dbReference type="Proteomes" id="UP001460888">
    <property type="component" value="Unassembled WGS sequence"/>
</dbReference>
<keyword evidence="1" id="KW-0378">Hydrolase</keyword>
<sequence>MASTLEWTANASGIVFEMKSDQGALPISHWARTAAIDKNRQPLNLAPLTRAIERTLLDAGDQSSLTVSNVEIEALSERQLSQIGLPSAAPLRLRLGGEGTVTSSQFRLKHQLVRSNGTPVMGGARNGVLLSAGGKQMTLLYPLYSLLSGIEAFNAAAGADNAESRLLRWAELKELLPESAQIDDHLKTVNIVRADAFTLDTDTTGRIAPVLRHRIPPEQDAEGDGSDAIGVDELSSFEDALPPNPHKSFAQRFEQSGKVTSRYTAEGHWFIVLPPIVERGLEVVKRYQTASTEERLAFLANPKRALVSALEDDFDSEAIDSLFEETPTFLSQRVQCLGHWHPKSFSYSLPSASQWFPEESAGAFLIELGDRLIPIAGSEATLVLKQMKDALTDGEQEITHGGQTIPVSEETIDRFESAVAAHTTQQPAGPSIEEPPPNREQNDPRDDSDLKPVIDDNLESLGFSHRPHAARGKAGGLPAVLKTTRLYPHQKDGLRWLQDHWALGSNGALLADDMGLGKTLQTLAFLAWVQEQNAHRRDAGPFLIIAPTGLLKNWEAEEITHLARPGLGELLPAYGKGLKQLAGMTSKERRERMSSADWVMTTYETLRDKIQYFMDIAWSVVAYDEIQKIKNPTSLIHDMAKAVHGDFFLALTGTPVENRVSDIWSIIDTIAPGQLGSLKDFQSTYEPGSKSDSIDQSGPLSTLRQNLLEDNPPPRILRRMKADHLRGLPEKVIHRLQQLMPIEQANAYDQVLGTLRGTEPAPGRVLKALQQLRRISLSHHDLSADGLTDTTVHQSARVKALIGELDQIAARGEKALIFIEYRVFQDHLIAYLQNRYEMSIPPRRINGQTTAQRRQKIVTDFQNGPDGEFDVLVLSPKAAGVGLTLTAANHVFHLSRWWNPAVEDQCTDRVFRIGQNRPVHVYYPIAVHANYPESSFDINLDQLLERKRGLSSDLLTPADSSAGELDDLLNSSLS</sequence>
<dbReference type="PROSITE" id="PS51192">
    <property type="entry name" value="HELICASE_ATP_BIND_1"/>
    <property type="match status" value="1"/>
</dbReference>
<dbReference type="CDD" id="cd18793">
    <property type="entry name" value="SF2_C_SNF"/>
    <property type="match status" value="1"/>
</dbReference>
<dbReference type="Gene3D" id="3.40.50.300">
    <property type="entry name" value="P-loop containing nucleotide triphosphate hydrolases"/>
    <property type="match status" value="1"/>
</dbReference>
<evidence type="ECO:0000313" key="7">
    <source>
        <dbReference type="Proteomes" id="UP001460888"/>
    </source>
</evidence>
<feature type="region of interest" description="Disordered" evidence="3">
    <location>
        <begin position="681"/>
        <end position="714"/>
    </location>
</feature>
<dbReference type="SMART" id="SM00490">
    <property type="entry name" value="HELICc"/>
    <property type="match status" value="1"/>
</dbReference>
<feature type="domain" description="Helicase C-terminal" evidence="5">
    <location>
        <begin position="797"/>
        <end position="961"/>
    </location>
</feature>
<dbReference type="InterPro" id="IPR001650">
    <property type="entry name" value="Helicase_C-like"/>
</dbReference>
<dbReference type="SUPFAM" id="SSF52540">
    <property type="entry name" value="P-loop containing nucleoside triphosphate hydrolases"/>
    <property type="match status" value="2"/>
</dbReference>
<evidence type="ECO:0000256" key="2">
    <source>
        <dbReference type="ARBA" id="ARBA00022806"/>
    </source>
</evidence>
<dbReference type="EMBL" id="APND01000002">
    <property type="protein sequence ID" value="MES1928847.1"/>
    <property type="molecule type" value="Genomic_DNA"/>
</dbReference>
<dbReference type="Pfam" id="PF00271">
    <property type="entry name" value="Helicase_C"/>
    <property type="match status" value="1"/>
</dbReference>
<keyword evidence="2 6" id="KW-0547">Nucleotide-binding</keyword>
<gene>
    <name evidence="6" type="ORF">SADO_06322</name>
</gene>
<organism evidence="6 7">
    <name type="scientific">Salinisphaera dokdonensis CL-ES53</name>
    <dbReference type="NCBI Taxonomy" id="1304272"/>
    <lineage>
        <taxon>Bacteria</taxon>
        <taxon>Pseudomonadati</taxon>
        <taxon>Pseudomonadota</taxon>
        <taxon>Gammaproteobacteria</taxon>
        <taxon>Salinisphaerales</taxon>
        <taxon>Salinisphaeraceae</taxon>
        <taxon>Salinisphaera</taxon>
    </lineage>
</organism>
<accession>A0ABV2AZ09</accession>
<feature type="region of interest" description="Disordered" evidence="3">
    <location>
        <begin position="420"/>
        <end position="454"/>
    </location>
</feature>
<dbReference type="PANTHER" id="PTHR10799">
    <property type="entry name" value="SNF2/RAD54 HELICASE FAMILY"/>
    <property type="match status" value="1"/>
</dbReference>
<keyword evidence="7" id="KW-1185">Reference proteome</keyword>
<feature type="domain" description="Helicase ATP-binding" evidence="4">
    <location>
        <begin position="499"/>
        <end position="673"/>
    </location>
</feature>
<feature type="compositionally biased region" description="Polar residues" evidence="3">
    <location>
        <begin position="681"/>
        <end position="705"/>
    </location>
</feature>
<dbReference type="Gene3D" id="3.40.50.10810">
    <property type="entry name" value="Tandem AAA-ATPase domain"/>
    <property type="match status" value="1"/>
</dbReference>
<dbReference type="InterPro" id="IPR049730">
    <property type="entry name" value="SNF2/RAD54-like_C"/>
</dbReference>
<reference evidence="6 7" key="1">
    <citation type="submission" date="2013-03" db="EMBL/GenBank/DDBJ databases">
        <title>Salinisphaera dokdonensis CL-ES53 Genome Sequencing.</title>
        <authorList>
            <person name="Li C."/>
            <person name="Lai Q."/>
            <person name="Shao Z."/>
        </authorList>
    </citation>
    <scope>NUCLEOTIDE SEQUENCE [LARGE SCALE GENOMIC DNA]</scope>
    <source>
        <strain evidence="6 7">CL-ES53</strain>
    </source>
</reference>
<proteinExistence type="predicted"/>
<dbReference type="PROSITE" id="PS51194">
    <property type="entry name" value="HELICASE_CTER"/>
    <property type="match status" value="1"/>
</dbReference>
<dbReference type="InterPro" id="IPR014001">
    <property type="entry name" value="Helicase_ATP-bd"/>
</dbReference>
<evidence type="ECO:0000313" key="6">
    <source>
        <dbReference type="EMBL" id="MES1928847.1"/>
    </source>
</evidence>
<name>A0ABV2AZ09_9GAMM</name>
<dbReference type="InterPro" id="IPR000330">
    <property type="entry name" value="SNF2_N"/>
</dbReference>
<evidence type="ECO:0000256" key="1">
    <source>
        <dbReference type="ARBA" id="ARBA00022801"/>
    </source>
</evidence>
<evidence type="ECO:0000256" key="3">
    <source>
        <dbReference type="SAM" id="MobiDB-lite"/>
    </source>
</evidence>
<dbReference type="InterPro" id="IPR027417">
    <property type="entry name" value="P-loop_NTPase"/>
</dbReference>
<dbReference type="Pfam" id="PF00176">
    <property type="entry name" value="SNF2-rel_dom"/>
    <property type="match status" value="1"/>
</dbReference>
<keyword evidence="2 6" id="KW-0067">ATP-binding</keyword>